<comment type="caution">
    <text evidence="5">The sequence shown here is derived from an EMBL/GenBank/DDBJ whole genome shotgun (WGS) entry which is preliminary data.</text>
</comment>
<dbReference type="PANTHER" id="PTHR11496:SF102">
    <property type="entry name" value="ALCOHOL DEHYDROGENASE 4"/>
    <property type="match status" value="1"/>
</dbReference>
<dbReference type="EMBL" id="MWQY01000007">
    <property type="protein sequence ID" value="ORC35895.1"/>
    <property type="molecule type" value="Genomic_DNA"/>
</dbReference>
<dbReference type="Pfam" id="PF00465">
    <property type="entry name" value="Fe-ADH"/>
    <property type="match status" value="1"/>
</dbReference>
<dbReference type="Gene3D" id="3.40.50.1970">
    <property type="match status" value="1"/>
</dbReference>
<dbReference type="Pfam" id="PF25137">
    <property type="entry name" value="ADH_Fe_C"/>
    <property type="match status" value="1"/>
</dbReference>
<evidence type="ECO:0000256" key="2">
    <source>
        <dbReference type="ARBA" id="ARBA00023002"/>
    </source>
</evidence>
<dbReference type="PANTHER" id="PTHR11496">
    <property type="entry name" value="ALCOHOL DEHYDROGENASE"/>
    <property type="match status" value="1"/>
</dbReference>
<gene>
    <name evidence="5" type="ORF">B4O97_07440</name>
</gene>
<evidence type="ECO:0000259" key="3">
    <source>
        <dbReference type="Pfam" id="PF00465"/>
    </source>
</evidence>
<dbReference type="InterPro" id="IPR001670">
    <property type="entry name" value="ADH_Fe/GldA"/>
</dbReference>
<dbReference type="GO" id="GO:0004022">
    <property type="term" value="F:alcohol dehydrogenase (NAD+) activity"/>
    <property type="evidence" value="ECO:0007669"/>
    <property type="project" value="TreeGrafter"/>
</dbReference>
<comment type="similarity">
    <text evidence="1">Belongs to the iron-containing alcohol dehydrogenase family.</text>
</comment>
<dbReference type="GO" id="GO:0046872">
    <property type="term" value="F:metal ion binding"/>
    <property type="evidence" value="ECO:0007669"/>
    <property type="project" value="InterPro"/>
</dbReference>
<dbReference type="InterPro" id="IPR039697">
    <property type="entry name" value="Alcohol_dehydrogenase_Fe"/>
</dbReference>
<evidence type="ECO:0000256" key="1">
    <source>
        <dbReference type="ARBA" id="ARBA00007358"/>
    </source>
</evidence>
<evidence type="ECO:0000313" key="6">
    <source>
        <dbReference type="Proteomes" id="UP000192343"/>
    </source>
</evidence>
<feature type="domain" description="Fe-containing alcohol dehydrogenase-like C-terminal" evidence="4">
    <location>
        <begin position="192"/>
        <end position="380"/>
    </location>
</feature>
<dbReference type="AlphaFoldDB" id="A0A1Y1S092"/>
<sequence>MDSLAFYMPGRVIFGLDSRLRLGTEARRFGSRALVITETAFRSSALLKELRSSLESAGVETISYAGIGAESTSRAGEECLDLAKSARVQMIIGFGGLRVLSLAKAVAAFGAGISDLDSLKEKGEAGTSVYPYIEVPTSCRNPFMLREDFFLIDARNRHSSVFRRREAFPNLVILDPRYAAGLSERNRSAILLDTMLSSLEGYFSQSSNFISNTIFLRSLGLLAGCIGSVHEEDPSGPDLCLYQAGLLSAFGLTMGSPGMGSAVAITAGGLFQVPKSGIAALMLPVILEYGRRACPAKLARMAPILEEDTRRMGTPAAADTVIASLRRKIDSLQLPLRFSDYGLGPRELPVLADAATAMGLADQMPQALDQEELLNLLKEVL</sequence>
<organism evidence="5 6">
    <name type="scientific">Marispirochaeta aestuarii</name>
    <dbReference type="NCBI Taxonomy" id="1963862"/>
    <lineage>
        <taxon>Bacteria</taxon>
        <taxon>Pseudomonadati</taxon>
        <taxon>Spirochaetota</taxon>
        <taxon>Spirochaetia</taxon>
        <taxon>Spirochaetales</taxon>
        <taxon>Spirochaetaceae</taxon>
        <taxon>Marispirochaeta</taxon>
    </lineage>
</organism>
<dbReference type="Gene3D" id="1.20.1090.10">
    <property type="entry name" value="Dehydroquinate synthase-like - alpha domain"/>
    <property type="match status" value="1"/>
</dbReference>
<accession>A0A1Y1S092</accession>
<evidence type="ECO:0000259" key="4">
    <source>
        <dbReference type="Pfam" id="PF25137"/>
    </source>
</evidence>
<name>A0A1Y1S092_9SPIO</name>
<proteinExistence type="inferred from homology"/>
<reference evidence="5 6" key="1">
    <citation type="submission" date="2017-03" db="EMBL/GenBank/DDBJ databases">
        <title>Draft Genome sequence of Marispirochaeta sp. strain JC444.</title>
        <authorList>
            <person name="Shivani Y."/>
            <person name="Subhash Y."/>
            <person name="Sasikala C."/>
            <person name="Ramana C."/>
        </authorList>
    </citation>
    <scope>NUCLEOTIDE SEQUENCE [LARGE SCALE GENOMIC DNA]</scope>
    <source>
        <strain evidence="5 6">JC444</strain>
    </source>
</reference>
<feature type="domain" description="Alcohol dehydrogenase iron-type/glycerol dehydrogenase GldA" evidence="3">
    <location>
        <begin position="9"/>
        <end position="176"/>
    </location>
</feature>
<dbReference type="SUPFAM" id="SSF56796">
    <property type="entry name" value="Dehydroquinate synthase-like"/>
    <property type="match status" value="1"/>
</dbReference>
<dbReference type="CDD" id="cd14864">
    <property type="entry name" value="Fe-ADH-like"/>
    <property type="match status" value="1"/>
</dbReference>
<evidence type="ECO:0000313" key="5">
    <source>
        <dbReference type="EMBL" id="ORC35895.1"/>
    </source>
</evidence>
<dbReference type="Proteomes" id="UP000192343">
    <property type="component" value="Unassembled WGS sequence"/>
</dbReference>
<dbReference type="STRING" id="1963862.B4O97_07440"/>
<dbReference type="InterPro" id="IPR056798">
    <property type="entry name" value="ADH_Fe_C"/>
</dbReference>
<keyword evidence="6" id="KW-1185">Reference proteome</keyword>
<protein>
    <submittedName>
        <fullName evidence="5">Uncharacterized protein</fullName>
    </submittedName>
</protein>
<keyword evidence="2" id="KW-0560">Oxidoreductase</keyword>